<organism evidence="1">
    <name type="scientific">viral metagenome</name>
    <dbReference type="NCBI Taxonomy" id="1070528"/>
    <lineage>
        <taxon>unclassified sequences</taxon>
        <taxon>metagenomes</taxon>
        <taxon>organismal metagenomes</taxon>
    </lineage>
</organism>
<accession>A0A6C0IYK9</accession>
<evidence type="ECO:0000313" key="1">
    <source>
        <dbReference type="EMBL" id="QHT98431.1"/>
    </source>
</evidence>
<name>A0A6C0IYK9_9ZZZZ</name>
<sequence length="133" mass="14966">MAYQLQPGLSIVQNSGAIAPVKATDEIFVYPQPGSLNCGSCRPNTMLYGTAPYMAGKGSPAQYIETSDQLRPQSTSRFNKHIVQTYERNLFPLTNMECKVPLRTMRYEPASTRAEVQNGLFQQRYLNKNVNKK</sequence>
<proteinExistence type="predicted"/>
<reference evidence="1" key="1">
    <citation type="journal article" date="2020" name="Nature">
        <title>Giant virus diversity and host interactions through global metagenomics.</title>
        <authorList>
            <person name="Schulz F."/>
            <person name="Roux S."/>
            <person name="Paez-Espino D."/>
            <person name="Jungbluth S."/>
            <person name="Walsh D.A."/>
            <person name="Denef V.J."/>
            <person name="McMahon K.D."/>
            <person name="Konstantinidis K.T."/>
            <person name="Eloe-Fadrosh E.A."/>
            <person name="Kyrpides N.C."/>
            <person name="Woyke T."/>
        </authorList>
    </citation>
    <scope>NUCLEOTIDE SEQUENCE</scope>
    <source>
        <strain evidence="1">GVMAG-M-3300025652-16</strain>
    </source>
</reference>
<dbReference type="EMBL" id="MN740292">
    <property type="protein sequence ID" value="QHT98431.1"/>
    <property type="molecule type" value="Genomic_DNA"/>
</dbReference>
<dbReference type="AlphaFoldDB" id="A0A6C0IYK9"/>
<protein>
    <submittedName>
        <fullName evidence="1">Uncharacterized protein</fullName>
    </submittedName>
</protein>